<dbReference type="PANTHER" id="PTHR43772">
    <property type="entry name" value="ENDO-1,4-BETA-XYLANASE"/>
    <property type="match status" value="1"/>
</dbReference>
<keyword evidence="8" id="KW-0136">Cellulose degradation</keyword>
<dbReference type="GO" id="GO:0008810">
    <property type="term" value="F:cellulase activity"/>
    <property type="evidence" value="ECO:0007669"/>
    <property type="project" value="UniProtKB-EC"/>
</dbReference>
<dbReference type="Gene3D" id="2.60.120.260">
    <property type="entry name" value="Galactose-binding domain-like"/>
    <property type="match status" value="1"/>
</dbReference>
<dbReference type="Pfam" id="PF04616">
    <property type="entry name" value="Glyco_hydro_43"/>
    <property type="match status" value="1"/>
</dbReference>
<evidence type="ECO:0000313" key="16">
    <source>
        <dbReference type="Proteomes" id="UP000003160"/>
    </source>
</evidence>
<dbReference type="SUPFAM" id="SSF75005">
    <property type="entry name" value="Arabinanase/levansucrase/invertase"/>
    <property type="match status" value="1"/>
</dbReference>
<name>D1Q0S8_9BACT</name>
<dbReference type="Gene3D" id="1.50.10.10">
    <property type="match status" value="1"/>
</dbReference>
<evidence type="ECO:0000256" key="10">
    <source>
        <dbReference type="ARBA" id="ARBA00023295"/>
    </source>
</evidence>
<evidence type="ECO:0000256" key="9">
    <source>
        <dbReference type="ARBA" id="ARBA00023277"/>
    </source>
</evidence>
<evidence type="ECO:0000256" key="11">
    <source>
        <dbReference type="ARBA" id="ARBA00023326"/>
    </source>
</evidence>
<evidence type="ECO:0000256" key="1">
    <source>
        <dbReference type="ARBA" id="ARBA00000966"/>
    </source>
</evidence>
<dbReference type="InterPro" id="IPR005084">
    <property type="entry name" value="CBM6"/>
</dbReference>
<comment type="similarity">
    <text evidence="2">Belongs to the glycosyl hydrolase 8 (cellulase D) family.</text>
</comment>
<evidence type="ECO:0000256" key="12">
    <source>
        <dbReference type="PIRSR" id="PIRSR606710-2"/>
    </source>
</evidence>
<evidence type="ECO:0000256" key="6">
    <source>
        <dbReference type="ARBA" id="ARBA00022729"/>
    </source>
</evidence>
<evidence type="ECO:0000256" key="7">
    <source>
        <dbReference type="ARBA" id="ARBA00022801"/>
    </source>
</evidence>
<dbReference type="OrthoDB" id="9803461at2"/>
<proteinExistence type="inferred from homology"/>
<dbReference type="GO" id="GO:0030246">
    <property type="term" value="F:carbohydrate binding"/>
    <property type="evidence" value="ECO:0007669"/>
    <property type="project" value="InterPro"/>
</dbReference>
<keyword evidence="5" id="KW-0858">Xylan degradation</keyword>
<comment type="caution">
    <text evidence="15">The sequence shown here is derived from an EMBL/GenBank/DDBJ whole genome shotgun (WGS) entry which is preliminary data.</text>
</comment>
<dbReference type="InterPro" id="IPR023296">
    <property type="entry name" value="Glyco_hydro_beta-prop_sf"/>
</dbReference>
<evidence type="ECO:0000256" key="3">
    <source>
        <dbReference type="ARBA" id="ARBA00009865"/>
    </source>
</evidence>
<dbReference type="InterPro" id="IPR006710">
    <property type="entry name" value="Glyco_hydro_43"/>
</dbReference>
<dbReference type="SMART" id="SM00606">
    <property type="entry name" value="CBD_IV"/>
    <property type="match status" value="1"/>
</dbReference>
<dbReference type="InterPro" id="IPR002037">
    <property type="entry name" value="Glyco_hydro_8"/>
</dbReference>
<dbReference type="SUPFAM" id="SSF48208">
    <property type="entry name" value="Six-hairpin glycosidases"/>
    <property type="match status" value="1"/>
</dbReference>
<dbReference type="EMBL" id="ACKS01000112">
    <property type="protein sequence ID" value="EFA42755.1"/>
    <property type="molecule type" value="Genomic_DNA"/>
</dbReference>
<evidence type="ECO:0000313" key="15">
    <source>
        <dbReference type="EMBL" id="EFA42755.1"/>
    </source>
</evidence>
<dbReference type="Gene3D" id="2.115.10.20">
    <property type="entry name" value="Glycosyl hydrolase domain, family 43"/>
    <property type="match status" value="1"/>
</dbReference>
<evidence type="ECO:0000256" key="5">
    <source>
        <dbReference type="ARBA" id="ARBA00022651"/>
    </source>
</evidence>
<evidence type="ECO:0000259" key="14">
    <source>
        <dbReference type="SMART" id="SM00606"/>
    </source>
</evidence>
<evidence type="ECO:0000256" key="13">
    <source>
        <dbReference type="SAM" id="SignalP"/>
    </source>
</evidence>
<feature type="site" description="Important for catalytic activity, responsible for pKa modulation of the active site Glu and correct orientation of both the proton donor and substrate" evidence="12">
    <location>
        <position position="152"/>
    </location>
</feature>
<dbReference type="GO" id="GO:0030245">
    <property type="term" value="P:cellulose catabolic process"/>
    <property type="evidence" value="ECO:0007669"/>
    <property type="project" value="UniProtKB-KW"/>
</dbReference>
<comment type="similarity">
    <text evidence="3">Belongs to the glycosyl hydrolase 43 family.</text>
</comment>
<dbReference type="GO" id="GO:0045493">
    <property type="term" value="P:xylan catabolic process"/>
    <property type="evidence" value="ECO:0007669"/>
    <property type="project" value="UniProtKB-KW"/>
</dbReference>
<keyword evidence="16" id="KW-1185">Reference proteome</keyword>
<keyword evidence="7 15" id="KW-0378">Hydrolase</keyword>
<feature type="domain" description="Cellulose binding type IV" evidence="14">
    <location>
        <begin position="281"/>
        <end position="442"/>
    </location>
</feature>
<sequence>MKAMICAVMAALSSAAMAQNPIISGQFTADPTARVFNGKVYVYPSHDIPSPIEKLKDWFCMADYHVFSSSNLTDWEDHGVIVSQDRVPWVQDGSYTMWAPDCVHKDGKYYFYFPATPKGVEKGFGVGVAVADRPEGPFTPMWRPIAGINGIDPCVLIDHDGQAYIYWAGNGLRMAKLKPNMTELDSEPKLIEGLPEGFKEGPFAFERNGKYYLTFPWVREKNGTETLAYAMADRATGPFTFKGIIMDESPTKCWTNHHSIVEYQGQWYLFYHHNDYSPKFDKNRSVRIDSLNFNADGTIQKVIPTLRGVGITKARTRIQIDRYSSLQGKGIQVEYLDTKDYFKGWKTVFARSKTSLTYNTVDFGQERVEQITVRAKSSKGGTLVVRADGAQGRVMAKVRIPKSNQWINVSTAVADAPLGIHNLHVSLQKGADVQVDWLGFDALPWEKGAFETGRYRNLFVEMGYKAEDVNRKLNKIFHDVFYGKNKVYFEVGDSMGYVSDIKNRDVRTEGMSYGMMAAVQFNKKDIFDRLWRWGKKYMQHQDGSYKGYFAWSCKTDGTRNSQGAASDGELYFVTSLIFASNRWGNDTGIDYLKEAQNILDCSMQKVGMDQMAPLINLEHQLINFTPSRHGNTFTDPSYHLPAFYEVWAKWANDGRSEFWKECARKSREFLHTCINERTGLNPDYCNFDGSLMKTGNIIGDAFRYDSWRVPMNIALDYSWACKDKEWQQQYANTFQNFLYSQGIDTFVDQYNVDGTTVTDTLRAGNAPKALRHSIGLIGTSAAASLVSTHVKGREFVHKFWNARHEPDAEGFFDAYYDGLLRLFAFMHLSGNYRIIEPRNQ</sequence>
<keyword evidence="6 13" id="KW-0732">Signal</keyword>
<evidence type="ECO:0000256" key="8">
    <source>
        <dbReference type="ARBA" id="ARBA00023001"/>
    </source>
</evidence>
<dbReference type="InterPro" id="IPR012341">
    <property type="entry name" value="6hp_glycosidase-like_sf"/>
</dbReference>
<organism evidence="15 16">
    <name type="scientific">Hallella bergensis DSM 17361</name>
    <dbReference type="NCBI Taxonomy" id="585502"/>
    <lineage>
        <taxon>Bacteria</taxon>
        <taxon>Pseudomonadati</taxon>
        <taxon>Bacteroidota</taxon>
        <taxon>Bacteroidia</taxon>
        <taxon>Bacteroidales</taxon>
        <taxon>Prevotellaceae</taxon>
        <taxon>Hallella</taxon>
    </lineage>
</organism>
<dbReference type="InterPro" id="IPR008979">
    <property type="entry name" value="Galactose-bd-like_sf"/>
</dbReference>
<dbReference type="HOGENOM" id="CLU_339107_0_0_10"/>
<dbReference type="eggNOG" id="COG3507">
    <property type="taxonomic scope" value="Bacteria"/>
</dbReference>
<dbReference type="EC" id="3.2.1.4" evidence="4"/>
<dbReference type="AlphaFoldDB" id="D1Q0S8"/>
<dbReference type="PANTHER" id="PTHR43772:SF2">
    <property type="entry name" value="PUTATIVE (AFU_ORTHOLOGUE AFUA_2G04480)-RELATED"/>
    <property type="match status" value="1"/>
</dbReference>
<dbReference type="CDD" id="cd04084">
    <property type="entry name" value="CBM6_xylanase-like"/>
    <property type="match status" value="1"/>
</dbReference>
<dbReference type="RefSeq" id="WP_007175202.1">
    <property type="nucleotide sequence ID" value="NZ_GG704783.1"/>
</dbReference>
<feature type="signal peptide" evidence="13">
    <location>
        <begin position="1"/>
        <end position="18"/>
    </location>
</feature>
<dbReference type="InterPro" id="IPR008928">
    <property type="entry name" value="6-hairpin_glycosidase_sf"/>
</dbReference>
<dbReference type="CDD" id="cd08990">
    <property type="entry name" value="GH43_AXH_like"/>
    <property type="match status" value="1"/>
</dbReference>
<dbReference type="Pfam" id="PF01270">
    <property type="entry name" value="Glyco_hydro_8"/>
    <property type="match status" value="1"/>
</dbReference>
<evidence type="ECO:0000256" key="2">
    <source>
        <dbReference type="ARBA" id="ARBA00009209"/>
    </source>
</evidence>
<dbReference type="InterPro" id="IPR052176">
    <property type="entry name" value="Glycosyl_Hydrlase_43_Enz"/>
</dbReference>
<accession>D1Q0S8</accession>
<dbReference type="Pfam" id="PF03422">
    <property type="entry name" value="CBM_6"/>
    <property type="match status" value="1"/>
</dbReference>
<dbReference type="PRINTS" id="PR00735">
    <property type="entry name" value="GLHYDRLASE8"/>
</dbReference>
<evidence type="ECO:0000256" key="4">
    <source>
        <dbReference type="ARBA" id="ARBA00012601"/>
    </source>
</evidence>
<comment type="catalytic activity">
    <reaction evidence="1">
        <text>Endohydrolysis of (1-&gt;4)-beta-D-glucosidic linkages in cellulose, lichenin and cereal beta-D-glucans.</text>
        <dbReference type="EC" id="3.2.1.4"/>
    </reaction>
</comment>
<dbReference type="Proteomes" id="UP000003160">
    <property type="component" value="Unassembled WGS sequence"/>
</dbReference>
<dbReference type="InterPro" id="IPR006584">
    <property type="entry name" value="Cellulose-bd_IV"/>
</dbReference>
<keyword evidence="11" id="KW-0624">Polysaccharide degradation</keyword>
<dbReference type="SUPFAM" id="SSF49785">
    <property type="entry name" value="Galactose-binding domain-like"/>
    <property type="match status" value="1"/>
</dbReference>
<keyword evidence="9" id="KW-0119">Carbohydrate metabolism</keyword>
<keyword evidence="10 15" id="KW-0326">Glycosidase</keyword>
<gene>
    <name evidence="15" type="ORF">HMPREF0645_2813</name>
</gene>
<protein>
    <recommendedName>
        <fullName evidence="4">cellulase</fullName>
        <ecNumber evidence="4">3.2.1.4</ecNumber>
    </recommendedName>
</protein>
<feature type="chain" id="PRO_5003026823" description="cellulase" evidence="13">
    <location>
        <begin position="19"/>
        <end position="840"/>
    </location>
</feature>
<dbReference type="eggNOG" id="COG3405">
    <property type="taxonomic scope" value="Bacteria"/>
</dbReference>
<reference evidence="15 16" key="1">
    <citation type="submission" date="2009-10" db="EMBL/GenBank/DDBJ databases">
        <authorList>
            <person name="Qin X."/>
            <person name="Bachman B."/>
            <person name="Battles P."/>
            <person name="Bell A."/>
            <person name="Bess C."/>
            <person name="Bickham C."/>
            <person name="Chaboub L."/>
            <person name="Chen D."/>
            <person name="Coyle M."/>
            <person name="Deiros D.R."/>
            <person name="Dinh H."/>
            <person name="Forbes L."/>
            <person name="Fowler G."/>
            <person name="Francisco L."/>
            <person name="Fu Q."/>
            <person name="Gubbala S."/>
            <person name="Hale W."/>
            <person name="Han Y."/>
            <person name="Hemphill L."/>
            <person name="Highlander S.K."/>
            <person name="Hirani K."/>
            <person name="Hogues M."/>
            <person name="Jackson L."/>
            <person name="Jakkamsetti A."/>
            <person name="Javaid M."/>
            <person name="Jiang H."/>
            <person name="Korchina V."/>
            <person name="Kovar C."/>
            <person name="Lara F."/>
            <person name="Lee S."/>
            <person name="Mata R."/>
            <person name="Mathew T."/>
            <person name="Moen C."/>
            <person name="Morales K."/>
            <person name="Munidasa M."/>
            <person name="Nazareth L."/>
            <person name="Ngo R."/>
            <person name="Nguyen L."/>
            <person name="Okwuonu G."/>
            <person name="Ongeri F."/>
            <person name="Patil S."/>
            <person name="Petrosino J."/>
            <person name="Pham C."/>
            <person name="Pham P."/>
            <person name="Pu L.-L."/>
            <person name="Puazo M."/>
            <person name="Raj R."/>
            <person name="Reid J."/>
            <person name="Rouhana J."/>
            <person name="Saada N."/>
            <person name="Shang Y."/>
            <person name="Simmons D."/>
            <person name="Thornton R."/>
            <person name="Warren J."/>
            <person name="Weissenberger G."/>
            <person name="Zhang J."/>
            <person name="Zhang L."/>
            <person name="Zhou C."/>
            <person name="Zhu D."/>
            <person name="Muzny D."/>
            <person name="Worley K."/>
            <person name="Gibbs R."/>
        </authorList>
    </citation>
    <scope>NUCLEOTIDE SEQUENCE [LARGE SCALE GENOMIC DNA]</scope>
    <source>
        <strain evidence="15 16">DSM 17361</strain>
    </source>
</reference>